<gene>
    <name evidence="2" type="ORF">HID58_040007</name>
</gene>
<evidence type="ECO:0000313" key="3">
    <source>
        <dbReference type="Proteomes" id="UP000824890"/>
    </source>
</evidence>
<protein>
    <submittedName>
        <fullName evidence="2">Uncharacterized protein</fullName>
    </submittedName>
</protein>
<proteinExistence type="predicted"/>
<reference evidence="2 3" key="1">
    <citation type="submission" date="2021-05" db="EMBL/GenBank/DDBJ databases">
        <title>Genome Assembly of Synthetic Allotetraploid Brassica napus Reveals Homoeologous Exchanges between Subgenomes.</title>
        <authorList>
            <person name="Davis J.T."/>
        </authorList>
    </citation>
    <scope>NUCLEOTIDE SEQUENCE [LARGE SCALE GENOMIC DNA]</scope>
    <source>
        <strain evidence="3">cv. Da-Ae</strain>
        <tissue evidence="2">Seedling</tissue>
    </source>
</reference>
<feature type="compositionally biased region" description="Basic residues" evidence="1">
    <location>
        <begin position="1"/>
        <end position="11"/>
    </location>
</feature>
<feature type="non-terminal residue" evidence="2">
    <location>
        <position position="1"/>
    </location>
</feature>
<accession>A0ABQ8B6R7</accession>
<sequence>PKTKPVSKNRSKTVSNSPSGESLVDSVVVELQFTWPPPSSSSTSLLLKACCQKKSKKSTIISRHHFLMATRNDEELG</sequence>
<organism evidence="2 3">
    <name type="scientific">Brassica napus</name>
    <name type="common">Rape</name>
    <dbReference type="NCBI Taxonomy" id="3708"/>
    <lineage>
        <taxon>Eukaryota</taxon>
        <taxon>Viridiplantae</taxon>
        <taxon>Streptophyta</taxon>
        <taxon>Embryophyta</taxon>
        <taxon>Tracheophyta</taxon>
        <taxon>Spermatophyta</taxon>
        <taxon>Magnoliopsida</taxon>
        <taxon>eudicotyledons</taxon>
        <taxon>Gunneridae</taxon>
        <taxon>Pentapetalae</taxon>
        <taxon>rosids</taxon>
        <taxon>malvids</taxon>
        <taxon>Brassicales</taxon>
        <taxon>Brassicaceae</taxon>
        <taxon>Brassiceae</taxon>
        <taxon>Brassica</taxon>
    </lineage>
</organism>
<dbReference type="EMBL" id="JAGKQM010000011">
    <property type="protein sequence ID" value="KAH0900504.1"/>
    <property type="molecule type" value="Genomic_DNA"/>
</dbReference>
<feature type="region of interest" description="Disordered" evidence="1">
    <location>
        <begin position="1"/>
        <end position="22"/>
    </location>
</feature>
<evidence type="ECO:0000256" key="1">
    <source>
        <dbReference type="SAM" id="MobiDB-lite"/>
    </source>
</evidence>
<evidence type="ECO:0000313" key="2">
    <source>
        <dbReference type="EMBL" id="KAH0900504.1"/>
    </source>
</evidence>
<dbReference type="Proteomes" id="UP000824890">
    <property type="component" value="Unassembled WGS sequence"/>
</dbReference>
<keyword evidence="3" id="KW-1185">Reference proteome</keyword>
<comment type="caution">
    <text evidence="2">The sequence shown here is derived from an EMBL/GenBank/DDBJ whole genome shotgun (WGS) entry which is preliminary data.</text>
</comment>
<name>A0ABQ8B6R7_BRANA</name>